<feature type="compositionally biased region" description="Basic and acidic residues" evidence="16">
    <location>
        <begin position="1029"/>
        <end position="1038"/>
    </location>
</feature>
<gene>
    <name evidence="19" type="ORF">TIFTF001_031831</name>
</gene>
<dbReference type="GO" id="GO:0046872">
    <property type="term" value="F:metal ion binding"/>
    <property type="evidence" value="ECO:0007669"/>
    <property type="project" value="UniProtKB-KW"/>
</dbReference>
<evidence type="ECO:0000256" key="11">
    <source>
        <dbReference type="ARBA" id="ARBA00023172"/>
    </source>
</evidence>
<dbReference type="SUPFAM" id="SSF50249">
    <property type="entry name" value="Nucleic acid-binding proteins"/>
    <property type="match status" value="1"/>
</dbReference>
<dbReference type="Gene3D" id="1.10.3260.10">
    <property type="entry name" value="DNA ligase, ATP-dependent, N-terminal domain"/>
    <property type="match status" value="1"/>
</dbReference>
<comment type="similarity">
    <text evidence="3">Belongs to the ATP-dependent DNA ligase family.</text>
</comment>
<sequence length="1111" mass="126159">MATATTMTTTEETKFSVLCSLFNWMLRSKSAAKKRSKFRKFLDNFCNNGDYFSAIRLLLPNLDRERGSYGLKESVLATSLIDALGISRDSSDAQRLINWRKGGAAKAGAYAGNFALVAFEVLECRQGTASGGLTIKELNDLLDRLASSESRHTISIFYLKLGISEKSIFHEFHPDAEDLFNVTCDLKLVCEKLKDRSLRHKRQDIEVGKAVRPQLAMRVADAATAWKKLHGKEVLVECKFDGDRIQIHKNGTEIHYFSRNFLNHTEYEHGMSDIIRQNVMADRCILDGEMLVWDTSLNRFAEFGSNQEIAKAARDGLDSDRQSLKERHELLQKVVKPLKGHLEILVPDGGLNTRRSPGEPCWSLIAHNVDDIERFFKETIENRDEGVVLKDLGSKWEPSDRSGKWLKLKPDYVRAGSDLDVLIIGGYYGSGRRGGEVAQFLVGLAERPAPNTYPRRFISFCRVGTGLSDEELDAVVNKLKPFFRKYEYPKKSPPSFYYVTNNSKERPDVWIDSPEESIILSITSDIRTIRSEVFAAPYSLRFPRIDRVRYDKPWHECLDVQSFIELVQTSNGTTQRGTDSGAVKPSKEKRTKSSTREEKKKLPIVPSHLVQTDISGVKEGDTIFSDMMYFLFLSDTTKNKLQEEIDEFSDSYYWDLDLPGIKQLLSNVERTEDTKAIDHYKEKYSPLKWSRFHGCFIYFHASLESLKPDWELVLGLALRRLKVEVQMNGGRVSNSLAQATHLVVLAVPGITVDLESVLKSFNRTEKRLIRNGKIHIVQFQWLEDSVEREQRLPEETYSLKPLLEQLKIEDWNQDMDPEVPSDLDNVENQNVLSSPSKEGNEKKGSDAPENPGNMAPLQLGSKRKRGRPAGKGVDKRKARPMQARKARARIGSKAAKISGNESDDSVSDEENTTKEESKQMEESQGKMDEENSQISKAKARPKLARTTRARIGKKPAKISGDGSDDSASHEESTSKEGTRQMEEIHETIYKDTSQIPEIKTEQHSESSEKENTAKQEGERNARYWFSKVPETETSEKQSSENSQKPPEKLEVMMDPVHAMLLDMIPRLGKEKVETSNTRIEDEKPEADFNAPQPKKKKVSYKDIAGELLKDW</sequence>
<feature type="compositionally biased region" description="Basic and acidic residues" evidence="16">
    <location>
        <begin position="911"/>
        <end position="929"/>
    </location>
</feature>
<dbReference type="CDD" id="cd07968">
    <property type="entry name" value="OBF_DNA_ligase_IV"/>
    <property type="match status" value="1"/>
</dbReference>
<dbReference type="CDD" id="cd07903">
    <property type="entry name" value="Adenylation_DNA_ligase_IV"/>
    <property type="match status" value="1"/>
</dbReference>
<evidence type="ECO:0000259" key="18">
    <source>
        <dbReference type="PROSITE" id="PS50172"/>
    </source>
</evidence>
<evidence type="ECO:0000256" key="16">
    <source>
        <dbReference type="SAM" id="MobiDB-lite"/>
    </source>
</evidence>
<keyword evidence="11" id="KW-0233">DNA recombination</keyword>
<feature type="region of interest" description="Disordered" evidence="16">
    <location>
        <begin position="814"/>
        <end position="1050"/>
    </location>
</feature>
<evidence type="ECO:0000313" key="19">
    <source>
        <dbReference type="EMBL" id="GMN62760.1"/>
    </source>
</evidence>
<feature type="compositionally biased region" description="Basic and acidic residues" evidence="16">
    <location>
        <begin position="998"/>
        <end position="1021"/>
    </location>
</feature>
<dbReference type="Pfam" id="PF04675">
    <property type="entry name" value="DNA_ligase_A_N"/>
    <property type="match status" value="1"/>
</dbReference>
<accession>A0AA88DVN1</accession>
<evidence type="ECO:0000256" key="4">
    <source>
        <dbReference type="ARBA" id="ARBA00022598"/>
    </source>
</evidence>
<dbReference type="FunFam" id="2.40.50.140:FF:000173">
    <property type="entry name" value="DNA ligase"/>
    <property type="match status" value="1"/>
</dbReference>
<dbReference type="AlphaFoldDB" id="A0AA88DVN1"/>
<evidence type="ECO:0000256" key="2">
    <source>
        <dbReference type="ARBA" id="ARBA00004123"/>
    </source>
</evidence>
<keyword evidence="20" id="KW-1185">Reference proteome</keyword>
<evidence type="ECO:0000256" key="7">
    <source>
        <dbReference type="ARBA" id="ARBA00022741"/>
    </source>
</evidence>
<keyword evidence="12" id="KW-0234">DNA repair</keyword>
<feature type="compositionally biased region" description="Polar residues" evidence="16">
    <location>
        <begin position="826"/>
        <end position="837"/>
    </location>
</feature>
<evidence type="ECO:0000259" key="17">
    <source>
        <dbReference type="PROSITE" id="PS50160"/>
    </source>
</evidence>
<comment type="caution">
    <text evidence="19">The sequence shown here is derived from an EMBL/GenBank/DDBJ whole genome shotgun (WGS) entry which is preliminary data.</text>
</comment>
<organism evidence="19 20">
    <name type="scientific">Ficus carica</name>
    <name type="common">Common fig</name>
    <dbReference type="NCBI Taxonomy" id="3494"/>
    <lineage>
        <taxon>Eukaryota</taxon>
        <taxon>Viridiplantae</taxon>
        <taxon>Streptophyta</taxon>
        <taxon>Embryophyta</taxon>
        <taxon>Tracheophyta</taxon>
        <taxon>Spermatophyta</taxon>
        <taxon>Magnoliopsida</taxon>
        <taxon>eudicotyledons</taxon>
        <taxon>Gunneridae</taxon>
        <taxon>Pentapetalae</taxon>
        <taxon>rosids</taxon>
        <taxon>fabids</taxon>
        <taxon>Rosales</taxon>
        <taxon>Moraceae</taxon>
        <taxon>Ficeae</taxon>
        <taxon>Ficus</taxon>
    </lineage>
</organism>
<dbReference type="GO" id="GO:0032807">
    <property type="term" value="C:DNA ligase IV complex"/>
    <property type="evidence" value="ECO:0007669"/>
    <property type="project" value="TreeGrafter"/>
</dbReference>
<comment type="subcellular location">
    <subcellularLocation>
        <location evidence="2">Nucleus</location>
    </subcellularLocation>
</comment>
<dbReference type="GO" id="GO:0003677">
    <property type="term" value="F:DNA binding"/>
    <property type="evidence" value="ECO:0007669"/>
    <property type="project" value="InterPro"/>
</dbReference>
<feature type="domain" description="BRCT" evidence="18">
    <location>
        <begin position="692"/>
        <end position="799"/>
    </location>
</feature>
<keyword evidence="4" id="KW-0436">Ligase</keyword>
<keyword evidence="13" id="KW-0539">Nucleus</keyword>
<evidence type="ECO:0000256" key="8">
    <source>
        <dbReference type="ARBA" id="ARBA00022763"/>
    </source>
</evidence>
<dbReference type="PROSITE" id="PS50160">
    <property type="entry name" value="DNA_LIGASE_A3"/>
    <property type="match status" value="1"/>
</dbReference>
<evidence type="ECO:0000256" key="6">
    <source>
        <dbReference type="ARBA" id="ARBA00022737"/>
    </source>
</evidence>
<dbReference type="Gene3D" id="3.40.50.10190">
    <property type="entry name" value="BRCT domain"/>
    <property type="match status" value="1"/>
</dbReference>
<feature type="compositionally biased region" description="Acidic residues" evidence="16">
    <location>
        <begin position="901"/>
        <end position="910"/>
    </location>
</feature>
<feature type="region of interest" description="Disordered" evidence="16">
    <location>
        <begin position="571"/>
        <end position="599"/>
    </location>
</feature>
<keyword evidence="6" id="KW-0677">Repeat</keyword>
<dbReference type="SUPFAM" id="SSF56091">
    <property type="entry name" value="DNA ligase/mRNA capping enzyme, catalytic domain"/>
    <property type="match status" value="1"/>
</dbReference>
<feature type="compositionally biased region" description="Basic residues" evidence="16">
    <location>
        <begin position="861"/>
        <end position="890"/>
    </location>
</feature>
<dbReference type="Gene3D" id="3.30.470.30">
    <property type="entry name" value="DNA ligase/mRNA capping enzyme"/>
    <property type="match status" value="1"/>
</dbReference>
<dbReference type="Proteomes" id="UP001187192">
    <property type="component" value="Unassembled WGS sequence"/>
</dbReference>
<evidence type="ECO:0000256" key="3">
    <source>
        <dbReference type="ARBA" id="ARBA00007572"/>
    </source>
</evidence>
<dbReference type="PANTHER" id="PTHR45997:SF1">
    <property type="entry name" value="DNA LIGASE 4"/>
    <property type="match status" value="1"/>
</dbReference>
<dbReference type="GO" id="GO:0003910">
    <property type="term" value="F:DNA ligase (ATP) activity"/>
    <property type="evidence" value="ECO:0007669"/>
    <property type="project" value="InterPro"/>
</dbReference>
<dbReference type="Gene3D" id="2.40.50.140">
    <property type="entry name" value="Nucleic acid-binding proteins"/>
    <property type="match status" value="1"/>
</dbReference>
<dbReference type="InterPro" id="IPR029710">
    <property type="entry name" value="LIG4"/>
</dbReference>
<reference evidence="19" key="1">
    <citation type="submission" date="2023-07" db="EMBL/GenBank/DDBJ databases">
        <title>draft genome sequence of fig (Ficus carica).</title>
        <authorList>
            <person name="Takahashi T."/>
            <person name="Nishimura K."/>
        </authorList>
    </citation>
    <scope>NUCLEOTIDE SEQUENCE</scope>
</reference>
<dbReference type="InterPro" id="IPR001357">
    <property type="entry name" value="BRCT_dom"/>
</dbReference>
<dbReference type="GO" id="GO:0006303">
    <property type="term" value="P:double-strand break repair via nonhomologous end joining"/>
    <property type="evidence" value="ECO:0007669"/>
    <property type="project" value="TreeGrafter"/>
</dbReference>
<dbReference type="GO" id="GO:0006310">
    <property type="term" value="P:DNA recombination"/>
    <property type="evidence" value="ECO:0007669"/>
    <property type="project" value="UniProtKB-KW"/>
</dbReference>
<dbReference type="PROSITE" id="PS00333">
    <property type="entry name" value="DNA_LIGASE_A2"/>
    <property type="match status" value="1"/>
</dbReference>
<keyword evidence="5" id="KW-0479">Metal-binding</keyword>
<evidence type="ECO:0000256" key="1">
    <source>
        <dbReference type="ARBA" id="ARBA00001946"/>
    </source>
</evidence>
<dbReference type="InterPro" id="IPR012340">
    <property type="entry name" value="NA-bd_OB-fold"/>
</dbReference>
<dbReference type="Pfam" id="PF01068">
    <property type="entry name" value="DNA_ligase_A_M"/>
    <property type="match status" value="1"/>
</dbReference>
<feature type="compositionally biased region" description="Acidic residues" evidence="16">
    <location>
        <begin position="814"/>
        <end position="825"/>
    </location>
</feature>
<dbReference type="InterPro" id="IPR012308">
    <property type="entry name" value="DNA_ligase_ATP-dep_N"/>
</dbReference>
<feature type="compositionally biased region" description="Basic and acidic residues" evidence="16">
    <location>
        <begin position="966"/>
        <end position="989"/>
    </location>
</feature>
<dbReference type="InterPro" id="IPR016059">
    <property type="entry name" value="DNA_ligase_ATP-dep_CS"/>
</dbReference>
<dbReference type="InterPro" id="IPR012309">
    <property type="entry name" value="DNA_ligase_ATP-dep_C"/>
</dbReference>
<feature type="domain" description="ATP-dependent DNA ligase family profile" evidence="17">
    <location>
        <begin position="315"/>
        <end position="446"/>
    </location>
</feature>
<feature type="region of interest" description="Disordered" evidence="16">
    <location>
        <begin position="1067"/>
        <end position="1098"/>
    </location>
</feature>
<feature type="compositionally biased region" description="Basic residues" evidence="16">
    <location>
        <begin position="937"/>
        <end position="956"/>
    </location>
</feature>
<evidence type="ECO:0000256" key="5">
    <source>
        <dbReference type="ARBA" id="ARBA00022723"/>
    </source>
</evidence>
<feature type="compositionally biased region" description="Basic and acidic residues" evidence="16">
    <location>
        <begin position="1067"/>
        <end position="1081"/>
    </location>
</feature>
<evidence type="ECO:0000256" key="14">
    <source>
        <dbReference type="ARBA" id="ARBA00030676"/>
    </source>
</evidence>
<keyword evidence="9" id="KW-0067">ATP-binding</keyword>
<dbReference type="InterPro" id="IPR036420">
    <property type="entry name" value="BRCT_dom_sf"/>
</dbReference>
<evidence type="ECO:0000313" key="20">
    <source>
        <dbReference type="Proteomes" id="UP001187192"/>
    </source>
</evidence>
<dbReference type="InterPro" id="IPR012310">
    <property type="entry name" value="DNA_ligase_ATP-dep_cent"/>
</dbReference>
<evidence type="ECO:0000256" key="9">
    <source>
        <dbReference type="ARBA" id="ARBA00022840"/>
    </source>
</evidence>
<proteinExistence type="inferred from homology"/>
<dbReference type="Pfam" id="PF04679">
    <property type="entry name" value="DNA_ligase_A_C"/>
    <property type="match status" value="1"/>
</dbReference>
<dbReference type="InterPro" id="IPR036599">
    <property type="entry name" value="DNA_ligase_N_sf"/>
</dbReference>
<dbReference type="PANTHER" id="PTHR45997">
    <property type="entry name" value="DNA LIGASE 4"/>
    <property type="match status" value="1"/>
</dbReference>
<protein>
    <recommendedName>
        <fullName evidence="15">DNA ligase IV</fullName>
    </recommendedName>
    <alternativeName>
        <fullName evidence="14">Polydeoxyribonucleotide synthase [ATP] 4</fullName>
    </alternativeName>
</protein>
<dbReference type="PROSITE" id="PS00697">
    <property type="entry name" value="DNA_LIGASE_A1"/>
    <property type="match status" value="1"/>
</dbReference>
<dbReference type="PROSITE" id="PS50172">
    <property type="entry name" value="BRCT"/>
    <property type="match status" value="1"/>
</dbReference>
<name>A0AA88DVN1_FICCA</name>
<evidence type="ECO:0000256" key="15">
    <source>
        <dbReference type="ARBA" id="ARBA00031942"/>
    </source>
</evidence>
<dbReference type="SUPFAM" id="SSF52113">
    <property type="entry name" value="BRCT domain"/>
    <property type="match status" value="1"/>
</dbReference>
<dbReference type="InterPro" id="IPR044125">
    <property type="entry name" value="Adenylation_DNA_ligase_IV"/>
</dbReference>
<dbReference type="GO" id="GO:0006297">
    <property type="term" value="P:nucleotide-excision repair, DNA gap filling"/>
    <property type="evidence" value="ECO:0007669"/>
    <property type="project" value="TreeGrafter"/>
</dbReference>
<keyword evidence="8" id="KW-0227">DNA damage</keyword>
<evidence type="ECO:0000256" key="10">
    <source>
        <dbReference type="ARBA" id="ARBA00022842"/>
    </source>
</evidence>
<comment type="cofactor">
    <cofactor evidence="1">
        <name>Mg(2+)</name>
        <dbReference type="ChEBI" id="CHEBI:18420"/>
    </cofactor>
</comment>
<keyword evidence="10" id="KW-0460">Magnesium</keyword>
<dbReference type="EMBL" id="BTGU01000134">
    <property type="protein sequence ID" value="GMN62760.1"/>
    <property type="molecule type" value="Genomic_DNA"/>
</dbReference>
<dbReference type="GO" id="GO:0005524">
    <property type="term" value="F:ATP binding"/>
    <property type="evidence" value="ECO:0007669"/>
    <property type="project" value="UniProtKB-KW"/>
</dbReference>
<keyword evidence="7" id="KW-0547">Nucleotide-binding</keyword>
<evidence type="ECO:0000256" key="13">
    <source>
        <dbReference type="ARBA" id="ARBA00023242"/>
    </source>
</evidence>
<evidence type="ECO:0000256" key="12">
    <source>
        <dbReference type="ARBA" id="ARBA00023204"/>
    </source>
</evidence>